<evidence type="ECO:0008006" key="6">
    <source>
        <dbReference type="Google" id="ProtNLM"/>
    </source>
</evidence>
<evidence type="ECO:0000256" key="2">
    <source>
        <dbReference type="SAM" id="MobiDB-lite"/>
    </source>
</evidence>
<gene>
    <name evidence="4" type="ORF">ASPZODRAFT_126737</name>
</gene>
<dbReference type="CDD" id="cd22191">
    <property type="entry name" value="DPBB_RlpA_EXP_N-like"/>
    <property type="match status" value="1"/>
</dbReference>
<evidence type="ECO:0000256" key="3">
    <source>
        <dbReference type="SAM" id="Phobius"/>
    </source>
</evidence>
<evidence type="ECO:0000313" key="4">
    <source>
        <dbReference type="EMBL" id="OJJ50795.1"/>
    </source>
</evidence>
<keyword evidence="3" id="KW-0812">Transmembrane</keyword>
<dbReference type="PANTHER" id="PTHR31836:SF27">
    <property type="entry name" value="RLPA-LIKE PROTEIN DOUBLE-PSI BETA-BARREL DOMAIN-CONTAINING PROTEIN"/>
    <property type="match status" value="1"/>
</dbReference>
<reference evidence="5" key="1">
    <citation type="journal article" date="2017" name="Genome Biol.">
        <title>Comparative genomics reveals high biological diversity and specific adaptations in the industrially and medically important fungal genus Aspergillus.</title>
        <authorList>
            <person name="de Vries R.P."/>
            <person name="Riley R."/>
            <person name="Wiebenga A."/>
            <person name="Aguilar-Osorio G."/>
            <person name="Amillis S."/>
            <person name="Uchima C.A."/>
            <person name="Anderluh G."/>
            <person name="Asadollahi M."/>
            <person name="Askin M."/>
            <person name="Barry K."/>
            <person name="Battaglia E."/>
            <person name="Bayram O."/>
            <person name="Benocci T."/>
            <person name="Braus-Stromeyer S.A."/>
            <person name="Caldana C."/>
            <person name="Canovas D."/>
            <person name="Cerqueira G.C."/>
            <person name="Chen F."/>
            <person name="Chen W."/>
            <person name="Choi C."/>
            <person name="Clum A."/>
            <person name="Dos Santos R.A."/>
            <person name="Damasio A.R."/>
            <person name="Diallinas G."/>
            <person name="Emri T."/>
            <person name="Fekete E."/>
            <person name="Flipphi M."/>
            <person name="Freyberg S."/>
            <person name="Gallo A."/>
            <person name="Gournas C."/>
            <person name="Habgood R."/>
            <person name="Hainaut M."/>
            <person name="Harispe M.L."/>
            <person name="Henrissat B."/>
            <person name="Hilden K.S."/>
            <person name="Hope R."/>
            <person name="Hossain A."/>
            <person name="Karabika E."/>
            <person name="Karaffa L."/>
            <person name="Karanyi Z."/>
            <person name="Krasevec N."/>
            <person name="Kuo A."/>
            <person name="Kusch H."/>
            <person name="LaButti K."/>
            <person name="Lagendijk E.L."/>
            <person name="Lapidus A."/>
            <person name="Levasseur A."/>
            <person name="Lindquist E."/>
            <person name="Lipzen A."/>
            <person name="Logrieco A.F."/>
            <person name="MacCabe A."/>
            <person name="Maekelae M.R."/>
            <person name="Malavazi I."/>
            <person name="Melin P."/>
            <person name="Meyer V."/>
            <person name="Mielnichuk N."/>
            <person name="Miskei M."/>
            <person name="Molnar A.P."/>
            <person name="Mule G."/>
            <person name="Ngan C.Y."/>
            <person name="Orejas M."/>
            <person name="Orosz E."/>
            <person name="Ouedraogo J.P."/>
            <person name="Overkamp K.M."/>
            <person name="Park H.-S."/>
            <person name="Perrone G."/>
            <person name="Piumi F."/>
            <person name="Punt P.J."/>
            <person name="Ram A.F."/>
            <person name="Ramon A."/>
            <person name="Rauscher S."/>
            <person name="Record E."/>
            <person name="Riano-Pachon D.M."/>
            <person name="Robert V."/>
            <person name="Roehrig J."/>
            <person name="Ruller R."/>
            <person name="Salamov A."/>
            <person name="Salih N.S."/>
            <person name="Samson R.A."/>
            <person name="Sandor E."/>
            <person name="Sanguinetti M."/>
            <person name="Schuetze T."/>
            <person name="Sepcic K."/>
            <person name="Shelest E."/>
            <person name="Sherlock G."/>
            <person name="Sophianopoulou V."/>
            <person name="Squina F.M."/>
            <person name="Sun H."/>
            <person name="Susca A."/>
            <person name="Todd R.B."/>
            <person name="Tsang A."/>
            <person name="Unkles S.E."/>
            <person name="van de Wiele N."/>
            <person name="van Rossen-Uffink D."/>
            <person name="Oliveira J.V."/>
            <person name="Vesth T.C."/>
            <person name="Visser J."/>
            <person name="Yu J.-H."/>
            <person name="Zhou M."/>
            <person name="Andersen M.R."/>
            <person name="Archer D.B."/>
            <person name="Baker S.E."/>
            <person name="Benoit I."/>
            <person name="Brakhage A.A."/>
            <person name="Braus G.H."/>
            <person name="Fischer R."/>
            <person name="Frisvad J.C."/>
            <person name="Goldman G.H."/>
            <person name="Houbraken J."/>
            <person name="Oakley B."/>
            <person name="Pocsi I."/>
            <person name="Scazzocchio C."/>
            <person name="Seiboth B."/>
            <person name="vanKuyk P.A."/>
            <person name="Wortman J."/>
            <person name="Dyer P.S."/>
            <person name="Grigoriev I.V."/>
        </authorList>
    </citation>
    <scope>NUCLEOTIDE SEQUENCE [LARGE SCALE GENOMIC DNA]</scope>
    <source>
        <strain evidence="5">CBS 506.65</strain>
    </source>
</reference>
<organism evidence="4 5">
    <name type="scientific">Penicilliopsis zonata CBS 506.65</name>
    <dbReference type="NCBI Taxonomy" id="1073090"/>
    <lineage>
        <taxon>Eukaryota</taxon>
        <taxon>Fungi</taxon>
        <taxon>Dikarya</taxon>
        <taxon>Ascomycota</taxon>
        <taxon>Pezizomycotina</taxon>
        <taxon>Eurotiomycetes</taxon>
        <taxon>Eurotiomycetidae</taxon>
        <taxon>Eurotiales</taxon>
        <taxon>Aspergillaceae</taxon>
        <taxon>Penicilliopsis</taxon>
    </lineage>
</organism>
<feature type="transmembrane region" description="Helical" evidence="3">
    <location>
        <begin position="98"/>
        <end position="123"/>
    </location>
</feature>
<dbReference type="Proteomes" id="UP000184188">
    <property type="component" value="Unassembled WGS sequence"/>
</dbReference>
<sequence length="209" mass="22255">MMVVPEEKDLPPTPPHTSGDVDVDKELPTLKDLEDNTQTHLPPALVPKRKPVPTQSSTAAALPAAEVSASTALASGNWFERKWGSWTNHANPRQRRTFIIAGIIIGVVVLLALIIGLAVGLTVGKRHHSSSLSSSYGGPYTGDLTYYDPGLGACGITSTSSEMIVAVSHVLFDAAYSGSDPNDNPLCGLKLRIERDSKTVDVKIVDRCA</sequence>
<accession>A0A1L9SU97</accession>
<dbReference type="PANTHER" id="PTHR31836">
    <property type="match status" value="1"/>
</dbReference>
<dbReference type="STRING" id="1073090.A0A1L9SU97"/>
<feature type="compositionally biased region" description="Basic and acidic residues" evidence="2">
    <location>
        <begin position="1"/>
        <end position="10"/>
    </location>
</feature>
<dbReference type="SUPFAM" id="SSF50685">
    <property type="entry name" value="Barwin-like endoglucanases"/>
    <property type="match status" value="1"/>
</dbReference>
<feature type="compositionally biased region" description="Basic and acidic residues" evidence="2">
    <location>
        <begin position="22"/>
        <end position="34"/>
    </location>
</feature>
<protein>
    <recommendedName>
        <fullName evidence="6">RlpA-like protein double-psi beta-barrel domain-containing protein</fullName>
    </recommendedName>
</protein>
<keyword evidence="5" id="KW-1185">Reference proteome</keyword>
<keyword evidence="3" id="KW-0472">Membrane</keyword>
<dbReference type="EMBL" id="KV878336">
    <property type="protein sequence ID" value="OJJ50795.1"/>
    <property type="molecule type" value="Genomic_DNA"/>
</dbReference>
<dbReference type="InterPro" id="IPR051477">
    <property type="entry name" value="Expansin_CellWall"/>
</dbReference>
<dbReference type="InterPro" id="IPR036908">
    <property type="entry name" value="RlpA-like_sf"/>
</dbReference>
<dbReference type="OrthoDB" id="623670at2759"/>
<dbReference type="VEuPathDB" id="FungiDB:ASPZODRAFT_126737"/>
<feature type="region of interest" description="Disordered" evidence="2">
    <location>
        <begin position="1"/>
        <end position="63"/>
    </location>
</feature>
<dbReference type="RefSeq" id="XP_022585305.1">
    <property type="nucleotide sequence ID" value="XM_022721562.1"/>
</dbReference>
<evidence type="ECO:0000256" key="1">
    <source>
        <dbReference type="ARBA" id="ARBA00022729"/>
    </source>
</evidence>
<proteinExistence type="predicted"/>
<dbReference type="AlphaFoldDB" id="A0A1L9SU97"/>
<name>A0A1L9SU97_9EURO</name>
<dbReference type="Gene3D" id="2.40.40.10">
    <property type="entry name" value="RlpA-like domain"/>
    <property type="match status" value="1"/>
</dbReference>
<dbReference type="GeneID" id="34608027"/>
<feature type="compositionally biased region" description="Low complexity" evidence="2">
    <location>
        <begin position="54"/>
        <end position="63"/>
    </location>
</feature>
<keyword evidence="3" id="KW-1133">Transmembrane helix</keyword>
<evidence type="ECO:0000313" key="5">
    <source>
        <dbReference type="Proteomes" id="UP000184188"/>
    </source>
</evidence>
<keyword evidence="1" id="KW-0732">Signal</keyword>